<dbReference type="EnsemblMetazoa" id="AAEL025672-RA">
    <property type="protein sequence ID" value="AAEL025672-PA"/>
    <property type="gene ID" value="AAEL025672"/>
</dbReference>
<feature type="compositionally biased region" description="Polar residues" evidence="1">
    <location>
        <begin position="252"/>
        <end position="264"/>
    </location>
</feature>
<dbReference type="Proteomes" id="UP000008820">
    <property type="component" value="Chromosome 2"/>
</dbReference>
<evidence type="ECO:0000256" key="1">
    <source>
        <dbReference type="SAM" id="MobiDB-lite"/>
    </source>
</evidence>
<evidence type="ECO:0000313" key="2">
    <source>
        <dbReference type="EnsemblMetazoa" id="AAEL025672-PA"/>
    </source>
</evidence>
<sequence>MTDSSAPTSMDFCAFVRDLNQSPHIDYASSGSRNRCPAESRLSQEFENKMQQLLSNFDLGEQNQCDSLDPNDVSMTGIPANSTAHCDMESLSADQSEKDSALLVDNINHNESLETTLDNEDDPLELTGDDDSEDAGDGGSSDEQQQSRSLSLSYSLSISHAQENFSQYSQSTDKGLSKRYDSPCSYEDDRESECTNFDKLDDWNDFIADIQNNNNGDAANREFREYYDEYLLSKTLKGSEDAEDSSEEYNIKGSTSETTGTSLDSAKDDKLDNRSTPAVSADMDQKSISFLEYRNPSIDMEDDPMNTEGDSCVSTGDPIQRVLSGKRKFRYDDVEDIEYEVTQVITEKFRKTDNVPFHGCHDPISLIDDELFARMVRIESSSKTPIPEDNGEDASNNSEFPLCVEHVDDEGNLEEGESNIATTPTNAKNLEQMFQSFEGDAHGGSVKKVNNPRLQHKMLPQRSAIKPSSSFFHHFDSSFISKIVDPDTD</sequence>
<feature type="compositionally biased region" description="Low complexity" evidence="1">
    <location>
        <begin position="141"/>
        <end position="152"/>
    </location>
</feature>
<dbReference type="OrthoDB" id="7763081at2759"/>
<feature type="compositionally biased region" description="Acidic residues" evidence="1">
    <location>
        <begin position="117"/>
        <end position="136"/>
    </location>
</feature>
<feature type="compositionally biased region" description="Polar residues" evidence="1">
    <location>
        <begin position="165"/>
        <end position="174"/>
    </location>
</feature>
<evidence type="ECO:0000313" key="3">
    <source>
        <dbReference type="Proteomes" id="UP000008820"/>
    </source>
</evidence>
<organism evidence="2 3">
    <name type="scientific">Aedes aegypti</name>
    <name type="common">Yellowfever mosquito</name>
    <name type="synonym">Culex aegypti</name>
    <dbReference type="NCBI Taxonomy" id="7159"/>
    <lineage>
        <taxon>Eukaryota</taxon>
        <taxon>Metazoa</taxon>
        <taxon>Ecdysozoa</taxon>
        <taxon>Arthropoda</taxon>
        <taxon>Hexapoda</taxon>
        <taxon>Insecta</taxon>
        <taxon>Pterygota</taxon>
        <taxon>Neoptera</taxon>
        <taxon>Endopterygota</taxon>
        <taxon>Diptera</taxon>
        <taxon>Nematocera</taxon>
        <taxon>Culicoidea</taxon>
        <taxon>Culicidae</taxon>
        <taxon>Culicinae</taxon>
        <taxon>Aedini</taxon>
        <taxon>Aedes</taxon>
        <taxon>Stegomyia</taxon>
    </lineage>
</organism>
<protein>
    <submittedName>
        <fullName evidence="2">Uncharacterized protein</fullName>
    </submittedName>
</protein>
<dbReference type="AlphaFoldDB" id="A0A6I8U708"/>
<keyword evidence="3" id="KW-1185">Reference proteome</keyword>
<reference evidence="2" key="2">
    <citation type="submission" date="2020-05" db="UniProtKB">
        <authorList>
            <consortium name="EnsemblMetazoa"/>
        </authorList>
    </citation>
    <scope>IDENTIFICATION</scope>
    <source>
        <strain evidence="2">LVP_AGWG</strain>
    </source>
</reference>
<reference evidence="2 3" key="1">
    <citation type="submission" date="2017-06" db="EMBL/GenBank/DDBJ databases">
        <title>Aedes aegypti genome working group (AGWG) sequencing and assembly.</title>
        <authorList>
            <consortium name="Aedes aegypti Genome Working Group (AGWG)"/>
            <person name="Matthews B.J."/>
        </authorList>
    </citation>
    <scope>NUCLEOTIDE SEQUENCE [LARGE SCALE GENOMIC DNA]</scope>
    <source>
        <strain evidence="2 3">LVP_AGWG</strain>
    </source>
</reference>
<feature type="region of interest" description="Disordered" evidence="1">
    <location>
        <begin position="237"/>
        <end position="281"/>
    </location>
</feature>
<accession>A0A6I8U708</accession>
<feature type="region of interest" description="Disordered" evidence="1">
    <location>
        <begin position="113"/>
        <end position="152"/>
    </location>
</feature>
<feature type="region of interest" description="Disordered" evidence="1">
    <location>
        <begin position="165"/>
        <end position="190"/>
    </location>
</feature>
<feature type="region of interest" description="Disordered" evidence="1">
    <location>
        <begin position="61"/>
        <end position="81"/>
    </location>
</feature>
<gene>
    <name evidence="2" type="primary">5567866</name>
</gene>
<name>A0A6I8U708_AEDAE</name>
<dbReference type="InParanoid" id="A0A6I8U708"/>
<proteinExistence type="predicted"/>